<dbReference type="Proteomes" id="UP000737391">
    <property type="component" value="Unassembled WGS sequence"/>
</dbReference>
<reference evidence="2" key="1">
    <citation type="submission" date="2020-01" db="EMBL/GenBank/DDBJ databases">
        <title>Identification and distribution of gene clusters putatively required for synthesis of sphingolipid metabolism inhibitors in phylogenetically diverse species of the filamentous fungus Fusarium.</title>
        <authorList>
            <person name="Kim H.-S."/>
            <person name="Busman M."/>
            <person name="Brown D.W."/>
            <person name="Divon H."/>
            <person name="Uhlig S."/>
            <person name="Proctor R.H."/>
        </authorList>
    </citation>
    <scope>NUCLEOTIDE SEQUENCE</scope>
    <source>
        <strain evidence="2">NRRL 31653</strain>
    </source>
</reference>
<dbReference type="EMBL" id="LUFC02000613">
    <property type="protein sequence ID" value="KAF4495718.1"/>
    <property type="molecule type" value="Genomic_DNA"/>
</dbReference>
<comment type="caution">
    <text evidence="2">The sequence shown here is derived from an EMBL/GenBank/DDBJ whole genome shotgun (WGS) entry which is preliminary data.</text>
</comment>
<proteinExistence type="predicted"/>
<organism evidence="2 3">
    <name type="scientific">Fusarium agapanthi</name>
    <dbReference type="NCBI Taxonomy" id="1803897"/>
    <lineage>
        <taxon>Eukaryota</taxon>
        <taxon>Fungi</taxon>
        <taxon>Dikarya</taxon>
        <taxon>Ascomycota</taxon>
        <taxon>Pezizomycotina</taxon>
        <taxon>Sordariomycetes</taxon>
        <taxon>Hypocreomycetidae</taxon>
        <taxon>Hypocreales</taxon>
        <taxon>Nectriaceae</taxon>
        <taxon>Fusarium</taxon>
        <taxon>Fusarium fujikuroi species complex</taxon>
    </lineage>
</organism>
<name>A0A9P5B6Z0_9HYPO</name>
<sequence length="263" mass="30229">MQRPKTDQEIQQGWGNLQWRFMNWFNTNTEAIHQYSMSGADYDALSQLVAKAFPEKEHQKAFRVWSDEWLSRHTQRMTYRMKPEEFIDQVMATNLLDAQSTSDLLKTIALYNTPWVPIGRARYGGVELNKKGGQGAVYVVYNDCPLNEEEEEYEEYAGPSEEEITDTEGITANHEPGKLHPGCNQKFKVARIADSMKRLGDLQTKFVFEETTKDKRPIYSTRIATDKVLGQFILHARAPTNIGSPAPRQHPNTESPTRRGVDW</sequence>
<evidence type="ECO:0000313" key="3">
    <source>
        <dbReference type="Proteomes" id="UP000737391"/>
    </source>
</evidence>
<dbReference type="AlphaFoldDB" id="A0A9P5B6Z0"/>
<gene>
    <name evidence="2" type="ORF">FAGAP_8137</name>
</gene>
<evidence type="ECO:0000313" key="2">
    <source>
        <dbReference type="EMBL" id="KAF4495718.1"/>
    </source>
</evidence>
<protein>
    <submittedName>
        <fullName evidence="2">Uncharacterized protein</fullName>
    </submittedName>
</protein>
<feature type="region of interest" description="Disordered" evidence="1">
    <location>
        <begin position="239"/>
        <end position="263"/>
    </location>
</feature>
<accession>A0A9P5B6Z0</accession>
<keyword evidence="3" id="KW-1185">Reference proteome</keyword>
<evidence type="ECO:0000256" key="1">
    <source>
        <dbReference type="SAM" id="MobiDB-lite"/>
    </source>
</evidence>
<dbReference type="OrthoDB" id="5430299at2759"/>